<protein>
    <submittedName>
        <fullName evidence="5">Peptidoglycan DD-metalloendopeptidase family protein</fullName>
    </submittedName>
</protein>
<evidence type="ECO:0000313" key="5">
    <source>
        <dbReference type="EMBL" id="QOP43027.1"/>
    </source>
</evidence>
<feature type="coiled-coil region" evidence="2">
    <location>
        <begin position="53"/>
        <end position="108"/>
    </location>
</feature>
<dbReference type="CDD" id="cd12797">
    <property type="entry name" value="M23_peptidase"/>
    <property type="match status" value="1"/>
</dbReference>
<keyword evidence="3" id="KW-1133">Transmembrane helix</keyword>
<evidence type="ECO:0000256" key="3">
    <source>
        <dbReference type="SAM" id="Phobius"/>
    </source>
</evidence>
<dbReference type="InterPro" id="IPR016047">
    <property type="entry name" value="M23ase_b-sheet_dom"/>
</dbReference>
<gene>
    <name evidence="5" type="ORF">FJR45_03290</name>
</gene>
<name>A0A7M1AZV2_9BACT</name>
<organism evidence="5 6">
    <name type="scientific">Sulfurimonas sediminis</name>
    <dbReference type="NCBI Taxonomy" id="2590020"/>
    <lineage>
        <taxon>Bacteria</taxon>
        <taxon>Pseudomonadati</taxon>
        <taxon>Campylobacterota</taxon>
        <taxon>Epsilonproteobacteria</taxon>
        <taxon>Campylobacterales</taxon>
        <taxon>Sulfurimonadaceae</taxon>
        <taxon>Sulfurimonas</taxon>
    </lineage>
</organism>
<dbReference type="InterPro" id="IPR011055">
    <property type="entry name" value="Dup_hybrid_motif"/>
</dbReference>
<sequence>MDNHFTVTIHDDNGVKQFNVHKFIKKAFLYAGLFLLSIVLIASGTILYLNASVDKLQSKKNEVAQAYKEMLRQNQALQKEMKRTTHSLLAKEKELDELSDSLSQIETLIGLKPLADESLAERVNMTMLSSSHRATLLELIPSGSPVKYHGITSKFGYRIHPTLHKKEFHRGSDMKAKFNTPVYATADGIVEWAGLHRRSGFGKLVILEHVYGFKSYFGHLNKIVVKSGQFVKKGDLIAYTGNSGLSNGPHLHYEIRFIHRALNPYYFIKWTQQNYDEIFKKEKKVPWQSLIMATSRIKVIKQMQTQQLSQPELKSKAK</sequence>
<keyword evidence="3" id="KW-0812">Transmembrane</keyword>
<proteinExistence type="predicted"/>
<dbReference type="PANTHER" id="PTHR21666">
    <property type="entry name" value="PEPTIDASE-RELATED"/>
    <property type="match status" value="1"/>
</dbReference>
<dbReference type="Pfam" id="PF01551">
    <property type="entry name" value="Peptidase_M23"/>
    <property type="match status" value="1"/>
</dbReference>
<dbReference type="EMBL" id="CP041235">
    <property type="protein sequence ID" value="QOP43027.1"/>
    <property type="molecule type" value="Genomic_DNA"/>
</dbReference>
<evidence type="ECO:0000313" key="6">
    <source>
        <dbReference type="Proteomes" id="UP000593719"/>
    </source>
</evidence>
<keyword evidence="2" id="KW-0175">Coiled coil</keyword>
<dbReference type="AlphaFoldDB" id="A0A7M1AZV2"/>
<dbReference type="InterPro" id="IPR050570">
    <property type="entry name" value="Cell_wall_metabolism_enzyme"/>
</dbReference>
<dbReference type="GO" id="GO:0004222">
    <property type="term" value="F:metalloendopeptidase activity"/>
    <property type="evidence" value="ECO:0007669"/>
    <property type="project" value="TreeGrafter"/>
</dbReference>
<feature type="domain" description="M23ase beta-sheet core" evidence="4">
    <location>
        <begin position="168"/>
        <end position="264"/>
    </location>
</feature>
<dbReference type="SUPFAM" id="SSF51261">
    <property type="entry name" value="Duplicated hybrid motif"/>
    <property type="match status" value="1"/>
</dbReference>
<feature type="transmembrane region" description="Helical" evidence="3">
    <location>
        <begin position="27"/>
        <end position="49"/>
    </location>
</feature>
<keyword evidence="1" id="KW-0732">Signal</keyword>
<dbReference type="Gene3D" id="2.70.70.10">
    <property type="entry name" value="Glucose Permease (Domain IIA)"/>
    <property type="match status" value="1"/>
</dbReference>
<evidence type="ECO:0000259" key="4">
    <source>
        <dbReference type="Pfam" id="PF01551"/>
    </source>
</evidence>
<accession>A0A7M1AZV2</accession>
<keyword evidence="6" id="KW-1185">Reference proteome</keyword>
<dbReference type="FunFam" id="2.70.70.10:FF:000006">
    <property type="entry name" value="M23 family peptidase"/>
    <property type="match status" value="1"/>
</dbReference>
<evidence type="ECO:0000256" key="1">
    <source>
        <dbReference type="ARBA" id="ARBA00022729"/>
    </source>
</evidence>
<reference evidence="5 6" key="1">
    <citation type="submission" date="2019-06" db="EMBL/GenBank/DDBJ databases">
        <title>Sulfurimonas gotlandica sp. nov., a chemoautotrophic and psychrotolerant epsilonproteobacterium isolated from a pelagic redoxcline, and an emended description of the genus Sulfurimonas.</title>
        <authorList>
            <person name="Wang S."/>
            <person name="Jiang L."/>
            <person name="Shao Z."/>
        </authorList>
    </citation>
    <scope>NUCLEOTIDE SEQUENCE [LARGE SCALE GENOMIC DNA]</scope>
    <source>
        <strain evidence="5 6">S2-6</strain>
    </source>
</reference>
<dbReference type="Proteomes" id="UP000593719">
    <property type="component" value="Chromosome"/>
</dbReference>
<evidence type="ECO:0000256" key="2">
    <source>
        <dbReference type="SAM" id="Coils"/>
    </source>
</evidence>
<dbReference type="KEGG" id="ssei:FJR45_03290"/>
<dbReference type="PANTHER" id="PTHR21666:SF289">
    <property type="entry name" value="L-ALA--D-GLU ENDOPEPTIDASE"/>
    <property type="match status" value="1"/>
</dbReference>
<keyword evidence="3" id="KW-0472">Membrane</keyword>